<dbReference type="GO" id="GO:0016810">
    <property type="term" value="F:hydrolase activity, acting on carbon-nitrogen (but not peptide) bonds"/>
    <property type="evidence" value="ECO:0007669"/>
    <property type="project" value="InterPro"/>
</dbReference>
<protein>
    <submittedName>
        <fullName evidence="2">Polysaccharide deacetylase family protein</fullName>
    </submittedName>
</protein>
<dbReference type="Proteomes" id="UP001139011">
    <property type="component" value="Unassembled WGS sequence"/>
</dbReference>
<dbReference type="SUPFAM" id="SSF88713">
    <property type="entry name" value="Glycoside hydrolase/deacetylase"/>
    <property type="match status" value="1"/>
</dbReference>
<dbReference type="Pfam" id="PF01522">
    <property type="entry name" value="Polysacc_deac_1"/>
    <property type="match status" value="1"/>
</dbReference>
<gene>
    <name evidence="2" type="ORF">LCY76_14655</name>
</gene>
<dbReference type="EMBL" id="JAIWJX010000002">
    <property type="protein sequence ID" value="MCK6257822.1"/>
    <property type="molecule type" value="Genomic_DNA"/>
</dbReference>
<proteinExistence type="predicted"/>
<dbReference type="InterPro" id="IPR011330">
    <property type="entry name" value="Glyco_hydro/deAcase_b/a-brl"/>
</dbReference>
<evidence type="ECO:0000259" key="1">
    <source>
        <dbReference type="PROSITE" id="PS51677"/>
    </source>
</evidence>
<evidence type="ECO:0000313" key="2">
    <source>
        <dbReference type="EMBL" id="MCK6257822.1"/>
    </source>
</evidence>
<comment type="caution">
    <text evidence="2">The sequence shown here is derived from an EMBL/GenBank/DDBJ whole genome shotgun (WGS) entry which is preliminary data.</text>
</comment>
<dbReference type="Gene3D" id="3.20.20.370">
    <property type="entry name" value="Glycoside hydrolase/deacetylase"/>
    <property type="match status" value="1"/>
</dbReference>
<accession>A0A9X1XBJ2</accession>
<name>A0A9X1XBJ2_9BACL</name>
<dbReference type="AlphaFoldDB" id="A0A9X1XBJ2"/>
<organism evidence="2 3">
    <name type="scientific">Fictibacillus marinisediminis</name>
    <dbReference type="NCBI Taxonomy" id="2878389"/>
    <lineage>
        <taxon>Bacteria</taxon>
        <taxon>Bacillati</taxon>
        <taxon>Bacillota</taxon>
        <taxon>Bacilli</taxon>
        <taxon>Bacillales</taxon>
        <taxon>Fictibacillaceae</taxon>
        <taxon>Fictibacillus</taxon>
    </lineage>
</organism>
<dbReference type="InterPro" id="IPR002509">
    <property type="entry name" value="NODB_dom"/>
</dbReference>
<evidence type="ECO:0000313" key="3">
    <source>
        <dbReference type="Proteomes" id="UP001139011"/>
    </source>
</evidence>
<dbReference type="GO" id="GO:0005975">
    <property type="term" value="P:carbohydrate metabolic process"/>
    <property type="evidence" value="ECO:0007669"/>
    <property type="project" value="InterPro"/>
</dbReference>
<keyword evidence="3" id="KW-1185">Reference proteome</keyword>
<dbReference type="PROSITE" id="PS51677">
    <property type="entry name" value="NODB"/>
    <property type="match status" value="1"/>
</dbReference>
<dbReference type="RefSeq" id="WP_248253226.1">
    <property type="nucleotide sequence ID" value="NZ_JAIWJX010000002.1"/>
</dbReference>
<reference evidence="2" key="1">
    <citation type="submission" date="2021-09" db="EMBL/GenBank/DDBJ databases">
        <title>Genome analysis of Fictibacillus sp. KIGAM418 isolated from marine sediment.</title>
        <authorList>
            <person name="Seo M.-J."/>
            <person name="Cho E.-S."/>
            <person name="Hwang C.Y."/>
        </authorList>
    </citation>
    <scope>NUCLEOTIDE SEQUENCE</scope>
    <source>
        <strain evidence="2">KIGAM418</strain>
    </source>
</reference>
<sequence length="107" mass="12428">MSKIERTKKETQILEEDYFMGNTSKKQITLTFDDEPVNRYTPQDLKILREKGVKATLFVVGESKEISPELRPLRPNSGLCWFTYIPGTAFIRKEIGSFLFSHYIFAC</sequence>
<feature type="domain" description="NodB homology" evidence="1">
    <location>
        <begin position="26"/>
        <end position="107"/>
    </location>
</feature>